<keyword evidence="11" id="KW-1185">Reference proteome</keyword>
<dbReference type="AlphaFoldDB" id="A0A1Y2AG73"/>
<dbReference type="InterPro" id="IPR019564">
    <property type="entry name" value="Sam37/metaxin_N"/>
</dbReference>
<dbReference type="Proteomes" id="UP000193642">
    <property type="component" value="Unassembled WGS sequence"/>
</dbReference>
<keyword evidence="5" id="KW-0653">Protein transport</keyword>
<evidence type="ECO:0000313" key="10">
    <source>
        <dbReference type="EMBL" id="ORY21454.1"/>
    </source>
</evidence>
<sequence>MELYRGIRDRWVAFTSQFPLETREPVWTPEPVPDVAILYVFKRSGTTSMEVQSLVVQSVLSFAGYPHVVKECNEPDQSPNGQLPYLYTTKGRALAGREIIDEVMDQVPGFGSTLSPIEKADSLAFTSLGESKLHFGLLFDLWYNHQNFTKVAYPKYATDHPFPLNLVLPRIKRMEQLDWMLKQRVAINKDEILGDVKMALSAYSTQLDQKQYLFGAKPSMADATLFAYLHILLSTFNSPAGVHSSVRDIIKRHDNLIQYSRRIWSTWFATENK</sequence>
<dbReference type="GO" id="GO:0015031">
    <property type="term" value="P:protein transport"/>
    <property type="evidence" value="ECO:0007669"/>
    <property type="project" value="UniProtKB-KW"/>
</dbReference>
<name>A0A1Y2AG73_9FUNG</name>
<evidence type="ECO:0000256" key="2">
    <source>
        <dbReference type="ARBA" id="ARBA00009170"/>
    </source>
</evidence>
<keyword evidence="3" id="KW-0813">Transport</keyword>
<dbReference type="SUPFAM" id="SSF47616">
    <property type="entry name" value="GST C-terminal domain-like"/>
    <property type="match status" value="1"/>
</dbReference>
<dbReference type="STRING" id="329046.A0A1Y2AG73"/>
<evidence type="ECO:0000259" key="9">
    <source>
        <dbReference type="Pfam" id="PF17171"/>
    </source>
</evidence>
<gene>
    <name evidence="10" type="ORF">BCR33DRAFT_729375</name>
</gene>
<protein>
    <recommendedName>
        <fullName evidence="12">GST C-terminal domain-containing protein</fullName>
    </recommendedName>
</protein>
<evidence type="ECO:0000259" key="8">
    <source>
        <dbReference type="Pfam" id="PF10568"/>
    </source>
</evidence>
<dbReference type="GO" id="GO:0007005">
    <property type="term" value="P:mitochondrion organization"/>
    <property type="evidence" value="ECO:0007669"/>
    <property type="project" value="TreeGrafter"/>
</dbReference>
<evidence type="ECO:0000256" key="6">
    <source>
        <dbReference type="ARBA" id="ARBA00023128"/>
    </source>
</evidence>
<dbReference type="EMBL" id="MCGO01000203">
    <property type="protein sequence ID" value="ORY21454.1"/>
    <property type="molecule type" value="Genomic_DNA"/>
</dbReference>
<dbReference type="InterPro" id="IPR033468">
    <property type="entry name" value="Metaxin_GST"/>
</dbReference>
<evidence type="ECO:0000256" key="7">
    <source>
        <dbReference type="ARBA" id="ARBA00023136"/>
    </source>
</evidence>
<keyword evidence="4" id="KW-1000">Mitochondrion outer membrane</keyword>
<evidence type="ECO:0000256" key="3">
    <source>
        <dbReference type="ARBA" id="ARBA00022448"/>
    </source>
</evidence>
<evidence type="ECO:0000313" key="11">
    <source>
        <dbReference type="Proteomes" id="UP000193642"/>
    </source>
</evidence>
<dbReference type="Pfam" id="PF17171">
    <property type="entry name" value="GST_C_6"/>
    <property type="match status" value="1"/>
</dbReference>
<evidence type="ECO:0008006" key="12">
    <source>
        <dbReference type="Google" id="ProtNLM"/>
    </source>
</evidence>
<keyword evidence="7" id="KW-0472">Membrane</keyword>
<comment type="caution">
    <text evidence="10">The sequence shown here is derived from an EMBL/GenBank/DDBJ whole genome shotgun (WGS) entry which is preliminary data.</text>
</comment>
<reference evidence="10 11" key="1">
    <citation type="submission" date="2016-07" db="EMBL/GenBank/DDBJ databases">
        <title>Pervasive Adenine N6-methylation of Active Genes in Fungi.</title>
        <authorList>
            <consortium name="DOE Joint Genome Institute"/>
            <person name="Mondo S.J."/>
            <person name="Dannebaum R.O."/>
            <person name="Kuo R.C."/>
            <person name="Labutti K."/>
            <person name="Haridas S."/>
            <person name="Kuo A."/>
            <person name="Salamov A."/>
            <person name="Ahrendt S.R."/>
            <person name="Lipzen A."/>
            <person name="Sullivan W."/>
            <person name="Andreopoulos W.B."/>
            <person name="Clum A."/>
            <person name="Lindquist E."/>
            <person name="Daum C."/>
            <person name="Ramamoorthy G.K."/>
            <person name="Gryganskyi A."/>
            <person name="Culley D."/>
            <person name="Magnuson J.K."/>
            <person name="James T.Y."/>
            <person name="O'Malley M.A."/>
            <person name="Stajich J.E."/>
            <person name="Spatafora J.W."/>
            <person name="Visel A."/>
            <person name="Grigoriev I.V."/>
        </authorList>
    </citation>
    <scope>NUCLEOTIDE SEQUENCE [LARGE SCALE GENOMIC DNA]</scope>
    <source>
        <strain evidence="10 11">JEL800</strain>
    </source>
</reference>
<dbReference type="PANTHER" id="PTHR12289">
    <property type="entry name" value="METAXIN RELATED"/>
    <property type="match status" value="1"/>
</dbReference>
<feature type="domain" description="Metaxin glutathione S-transferase" evidence="9">
    <location>
        <begin position="197"/>
        <end position="263"/>
    </location>
</feature>
<evidence type="ECO:0000256" key="5">
    <source>
        <dbReference type="ARBA" id="ARBA00022927"/>
    </source>
</evidence>
<dbReference type="OrthoDB" id="198787at2759"/>
<comment type="subcellular location">
    <subcellularLocation>
        <location evidence="1">Mitochondrion outer membrane</location>
    </subcellularLocation>
</comment>
<organism evidence="10 11">
    <name type="scientific">Rhizoclosmatium globosum</name>
    <dbReference type="NCBI Taxonomy" id="329046"/>
    <lineage>
        <taxon>Eukaryota</taxon>
        <taxon>Fungi</taxon>
        <taxon>Fungi incertae sedis</taxon>
        <taxon>Chytridiomycota</taxon>
        <taxon>Chytridiomycota incertae sedis</taxon>
        <taxon>Chytridiomycetes</taxon>
        <taxon>Chytridiales</taxon>
        <taxon>Chytriomycetaceae</taxon>
        <taxon>Rhizoclosmatium</taxon>
    </lineage>
</organism>
<accession>A0A1Y2AG73</accession>
<evidence type="ECO:0000256" key="4">
    <source>
        <dbReference type="ARBA" id="ARBA00022787"/>
    </source>
</evidence>
<dbReference type="GO" id="GO:0001401">
    <property type="term" value="C:SAM complex"/>
    <property type="evidence" value="ECO:0007669"/>
    <property type="project" value="InterPro"/>
</dbReference>
<keyword evidence="6" id="KW-0496">Mitochondrion</keyword>
<dbReference type="Gene3D" id="1.20.1050.10">
    <property type="match status" value="1"/>
</dbReference>
<dbReference type="InterPro" id="IPR050931">
    <property type="entry name" value="Mito_Protein_Transport_Metaxin"/>
</dbReference>
<dbReference type="Pfam" id="PF10568">
    <property type="entry name" value="Tom37"/>
    <property type="match status" value="1"/>
</dbReference>
<proteinExistence type="inferred from homology"/>
<evidence type="ECO:0000256" key="1">
    <source>
        <dbReference type="ARBA" id="ARBA00004294"/>
    </source>
</evidence>
<comment type="similarity">
    <text evidence="2">Belongs to the metaxin family.</text>
</comment>
<dbReference type="InterPro" id="IPR036282">
    <property type="entry name" value="Glutathione-S-Trfase_C_sf"/>
</dbReference>
<feature type="domain" description="Mitochondrial outer membrane transport complex Sam37/metaxin N-terminal" evidence="8">
    <location>
        <begin position="53"/>
        <end position="173"/>
    </location>
</feature>
<dbReference type="PANTHER" id="PTHR12289:SF77">
    <property type="entry name" value="METAXIN-2"/>
    <property type="match status" value="1"/>
</dbReference>